<dbReference type="CDD" id="cd06558">
    <property type="entry name" value="crotonase-like"/>
    <property type="match status" value="1"/>
</dbReference>
<keyword evidence="6" id="KW-1185">Reference proteome</keyword>
<dbReference type="RefSeq" id="WP_211955517.1">
    <property type="nucleotide sequence ID" value="NZ_CAJPVI010000030.1"/>
</dbReference>
<dbReference type="InterPro" id="IPR018376">
    <property type="entry name" value="Enoyl-CoA_hyd/isom_CS"/>
</dbReference>
<keyword evidence="2" id="KW-0443">Lipid metabolism</keyword>
<dbReference type="InterPro" id="IPR001753">
    <property type="entry name" value="Enoyl-CoA_hydra/iso"/>
</dbReference>
<dbReference type="PANTHER" id="PTHR11941">
    <property type="entry name" value="ENOYL-COA HYDRATASE-RELATED"/>
    <property type="match status" value="1"/>
</dbReference>
<comment type="similarity">
    <text evidence="1 4">Belongs to the enoyl-CoA hydratase/isomerase family.</text>
</comment>
<dbReference type="GO" id="GO:0016829">
    <property type="term" value="F:lyase activity"/>
    <property type="evidence" value="ECO:0007669"/>
    <property type="project" value="UniProtKB-KW"/>
</dbReference>
<keyword evidence="3 5" id="KW-0456">Lyase</keyword>
<evidence type="ECO:0000256" key="1">
    <source>
        <dbReference type="ARBA" id="ARBA00005254"/>
    </source>
</evidence>
<gene>
    <name evidence="5" type="primary">caiD_6</name>
    <name evidence="5" type="ORF">LMG26411_04531</name>
</gene>
<dbReference type="NCBIfam" id="NF006100">
    <property type="entry name" value="PRK08252.1"/>
    <property type="match status" value="1"/>
</dbReference>
<evidence type="ECO:0000256" key="2">
    <source>
        <dbReference type="ARBA" id="ARBA00023098"/>
    </source>
</evidence>
<accession>A0ABM8TLR9</accession>
<organism evidence="5 6">
    <name type="scientific">Cupriavidus numazuensis</name>
    <dbReference type="NCBI Taxonomy" id="221992"/>
    <lineage>
        <taxon>Bacteria</taxon>
        <taxon>Pseudomonadati</taxon>
        <taxon>Pseudomonadota</taxon>
        <taxon>Betaproteobacteria</taxon>
        <taxon>Burkholderiales</taxon>
        <taxon>Burkholderiaceae</taxon>
        <taxon>Cupriavidus</taxon>
    </lineage>
</organism>
<dbReference type="Pfam" id="PF00378">
    <property type="entry name" value="ECH_1"/>
    <property type="match status" value="1"/>
</dbReference>
<reference evidence="5 6" key="1">
    <citation type="submission" date="2021-03" db="EMBL/GenBank/DDBJ databases">
        <authorList>
            <person name="Peeters C."/>
        </authorList>
    </citation>
    <scope>NUCLEOTIDE SEQUENCE [LARGE SCALE GENOMIC DNA]</scope>
    <source>
        <strain evidence="5 6">LMG 26411</strain>
    </source>
</reference>
<evidence type="ECO:0000256" key="4">
    <source>
        <dbReference type="RuleBase" id="RU003707"/>
    </source>
</evidence>
<evidence type="ECO:0000313" key="6">
    <source>
        <dbReference type="Proteomes" id="UP000672657"/>
    </source>
</evidence>
<evidence type="ECO:0000313" key="5">
    <source>
        <dbReference type="EMBL" id="CAG2154086.1"/>
    </source>
</evidence>
<dbReference type="Proteomes" id="UP000672657">
    <property type="component" value="Unassembled WGS sequence"/>
</dbReference>
<comment type="caution">
    <text evidence="5">The sequence shown here is derived from an EMBL/GenBank/DDBJ whole genome shotgun (WGS) entry which is preliminary data.</text>
</comment>
<dbReference type="Gene3D" id="3.90.226.10">
    <property type="entry name" value="2-enoyl-CoA Hydratase, Chain A, domain 1"/>
    <property type="match status" value="1"/>
</dbReference>
<protein>
    <submittedName>
        <fullName evidence="5">Carnitinyl-CoA dehydratase</fullName>
        <ecNumber evidence="5">4.2.1.149</ecNumber>
    </submittedName>
</protein>
<name>A0ABM8TLR9_9BURK</name>
<dbReference type="PROSITE" id="PS00166">
    <property type="entry name" value="ENOYL_COA_HYDRATASE"/>
    <property type="match status" value="1"/>
</dbReference>
<dbReference type="EMBL" id="CAJPVI010000030">
    <property type="protein sequence ID" value="CAG2154086.1"/>
    <property type="molecule type" value="Genomic_DNA"/>
</dbReference>
<dbReference type="InterPro" id="IPR029045">
    <property type="entry name" value="ClpP/crotonase-like_dom_sf"/>
</dbReference>
<dbReference type="PANTHER" id="PTHR11941:SF169">
    <property type="entry name" value="(7AS)-7A-METHYL-1,5-DIOXO-2,3,5,6,7,7A-HEXAHYDRO-1H-INDENE-CARBOXYL-COA HYDROLASE"/>
    <property type="match status" value="1"/>
</dbReference>
<sequence length="255" mass="27452">MTSELLKEQRGNVLVLTLNRPHARNAMNYELALALSETIDEFERDDDLRVCVITGAAGTFCTGMDLKGFSQGAPRPNIPGRGFGGITETPPKKVMIAAIEGYALAGGFELALACDLLVAADDAKFGLPEVKRGLAASAGGLLRLANRIPHHVAMEYALTGDMLTAARAYELGLLNRVTGRGAALEVALTLAATITQNGPLSVAASKRVMIESRDWKRQEMFENQKHILSPIFDSKDAREGALAFTEKRLPVWTGT</sequence>
<dbReference type="Gene3D" id="1.10.12.10">
    <property type="entry name" value="Lyase 2-enoyl-coa Hydratase, Chain A, domain 2"/>
    <property type="match status" value="1"/>
</dbReference>
<proteinExistence type="inferred from homology"/>
<dbReference type="SUPFAM" id="SSF52096">
    <property type="entry name" value="ClpP/crotonase"/>
    <property type="match status" value="1"/>
</dbReference>
<dbReference type="InterPro" id="IPR014748">
    <property type="entry name" value="Enoyl-CoA_hydra_C"/>
</dbReference>
<evidence type="ECO:0000256" key="3">
    <source>
        <dbReference type="ARBA" id="ARBA00023239"/>
    </source>
</evidence>
<dbReference type="EC" id="4.2.1.149" evidence="5"/>